<proteinExistence type="predicted"/>
<dbReference type="EMBL" id="JAPEVB010000002">
    <property type="protein sequence ID" value="KAJ4393318.1"/>
    <property type="molecule type" value="Genomic_DNA"/>
</dbReference>
<protein>
    <submittedName>
        <fullName evidence="1">Uncharacterized protein</fullName>
    </submittedName>
</protein>
<accession>A0A9W8YXS3</accession>
<reference evidence="1" key="1">
    <citation type="submission" date="2022-10" db="EMBL/GenBank/DDBJ databases">
        <title>Tapping the CABI collections for fungal endophytes: first genome assemblies for Collariella, Neodidymelliopsis, Ascochyta clinopodiicola, Didymella pomorum, Didymosphaeria variabile, Neocosmospora piperis and Neocucurbitaria cava.</title>
        <authorList>
            <person name="Hill R."/>
        </authorList>
    </citation>
    <scope>NUCLEOTIDE SEQUENCE</scope>
    <source>
        <strain evidence="1">IMI 355082</strain>
    </source>
</reference>
<keyword evidence="2" id="KW-1185">Reference proteome</keyword>
<evidence type="ECO:0000313" key="2">
    <source>
        <dbReference type="Proteomes" id="UP001140453"/>
    </source>
</evidence>
<sequence>MICEKPTIPSGPREIAISGRIRPYASNRSSCPGSVSSRTETDMFPPFVMHVDVMRTANHSVPNWKMTNNVLSLMSLDLNAHLSPLV</sequence>
<evidence type="ECO:0000313" key="1">
    <source>
        <dbReference type="EMBL" id="KAJ4393318.1"/>
    </source>
</evidence>
<organism evidence="1 2">
    <name type="scientific">Gnomoniopsis smithogilvyi</name>
    <dbReference type="NCBI Taxonomy" id="1191159"/>
    <lineage>
        <taxon>Eukaryota</taxon>
        <taxon>Fungi</taxon>
        <taxon>Dikarya</taxon>
        <taxon>Ascomycota</taxon>
        <taxon>Pezizomycotina</taxon>
        <taxon>Sordariomycetes</taxon>
        <taxon>Sordariomycetidae</taxon>
        <taxon>Diaporthales</taxon>
        <taxon>Gnomoniaceae</taxon>
        <taxon>Gnomoniopsis</taxon>
    </lineage>
</organism>
<gene>
    <name evidence="1" type="ORF">N0V93_002526</name>
</gene>
<comment type="caution">
    <text evidence="1">The sequence shown here is derived from an EMBL/GenBank/DDBJ whole genome shotgun (WGS) entry which is preliminary data.</text>
</comment>
<name>A0A9W8YXS3_9PEZI</name>
<dbReference type="Proteomes" id="UP001140453">
    <property type="component" value="Unassembled WGS sequence"/>
</dbReference>
<dbReference type="AlphaFoldDB" id="A0A9W8YXS3"/>